<dbReference type="Pfam" id="PF01040">
    <property type="entry name" value="UbiA"/>
    <property type="match status" value="1"/>
</dbReference>
<reference evidence="14 15" key="1">
    <citation type="submission" date="2014-04" db="EMBL/GenBank/DDBJ databases">
        <authorList>
            <consortium name="DOE Joint Genome Institute"/>
            <person name="Kuo A."/>
            <person name="Zuccaro A."/>
            <person name="Kohler A."/>
            <person name="Nagy L.G."/>
            <person name="Floudas D."/>
            <person name="Copeland A."/>
            <person name="Barry K.W."/>
            <person name="Cichocki N."/>
            <person name="Veneault-Fourrey C."/>
            <person name="LaButti K."/>
            <person name="Lindquist E.A."/>
            <person name="Lipzen A."/>
            <person name="Lundell T."/>
            <person name="Morin E."/>
            <person name="Murat C."/>
            <person name="Sun H."/>
            <person name="Tunlid A."/>
            <person name="Henrissat B."/>
            <person name="Grigoriev I.V."/>
            <person name="Hibbett D.S."/>
            <person name="Martin F."/>
            <person name="Nordberg H.P."/>
            <person name="Cantor M.N."/>
            <person name="Hua S.X."/>
        </authorList>
    </citation>
    <scope>NUCLEOTIDE SEQUENCE [LARGE SCALE GENOMIC DNA]</scope>
    <source>
        <strain evidence="14 15">MAFF 305830</strain>
    </source>
</reference>
<dbReference type="HOGENOM" id="CLU_029631_3_3_1"/>
<evidence type="ECO:0000256" key="13">
    <source>
        <dbReference type="SAM" id="Phobius"/>
    </source>
</evidence>
<evidence type="ECO:0000256" key="1">
    <source>
        <dbReference type="ARBA" id="ARBA00004225"/>
    </source>
</evidence>
<name>A0A0C2X507_SERVB</name>
<dbReference type="GO" id="GO:0031966">
    <property type="term" value="C:mitochondrial membrane"/>
    <property type="evidence" value="ECO:0007669"/>
    <property type="project" value="UniProtKB-SubCell"/>
</dbReference>
<evidence type="ECO:0000256" key="7">
    <source>
        <dbReference type="ARBA" id="ARBA00023128"/>
    </source>
</evidence>
<evidence type="ECO:0000256" key="10">
    <source>
        <dbReference type="ARBA" id="ARBA00030253"/>
    </source>
</evidence>
<feature type="transmembrane region" description="Helical" evidence="13">
    <location>
        <begin position="377"/>
        <end position="408"/>
    </location>
</feature>
<dbReference type="InterPro" id="IPR000537">
    <property type="entry name" value="UbiA_prenyltransferase"/>
</dbReference>
<dbReference type="EMBL" id="KN824324">
    <property type="protein sequence ID" value="KIM24422.1"/>
    <property type="molecule type" value="Genomic_DNA"/>
</dbReference>
<dbReference type="FunFam" id="1.10.357.140:FF:000004">
    <property type="entry name" value="Protoheme IX farnesyltransferase, mitochondrial"/>
    <property type="match status" value="1"/>
</dbReference>
<dbReference type="CDD" id="cd13957">
    <property type="entry name" value="PT_UbiA_Cox10"/>
    <property type="match status" value="1"/>
</dbReference>
<dbReference type="STRING" id="933852.A0A0C2X507"/>
<keyword evidence="4 13" id="KW-0812">Transmembrane</keyword>
<feature type="transmembrane region" description="Helical" evidence="13">
    <location>
        <begin position="231"/>
        <end position="248"/>
    </location>
</feature>
<dbReference type="PANTHER" id="PTHR43448">
    <property type="entry name" value="PROTOHEME IX FARNESYLTRANSFERASE, MITOCHONDRIAL"/>
    <property type="match status" value="1"/>
</dbReference>
<accession>A0A0C2X507</accession>
<evidence type="ECO:0000256" key="12">
    <source>
        <dbReference type="SAM" id="MobiDB-lite"/>
    </source>
</evidence>
<evidence type="ECO:0000256" key="9">
    <source>
        <dbReference type="ARBA" id="ARBA00023136"/>
    </source>
</evidence>
<feature type="compositionally biased region" description="Polar residues" evidence="12">
    <location>
        <begin position="94"/>
        <end position="103"/>
    </location>
</feature>
<dbReference type="OrthoDB" id="5211at2759"/>
<keyword evidence="5" id="KW-0809">Transit peptide</keyword>
<dbReference type="PROSITE" id="PS00943">
    <property type="entry name" value="UBIA"/>
    <property type="match status" value="1"/>
</dbReference>
<evidence type="ECO:0000256" key="8">
    <source>
        <dbReference type="ARBA" id="ARBA00023133"/>
    </source>
</evidence>
<dbReference type="GO" id="GO:0006784">
    <property type="term" value="P:heme A biosynthetic process"/>
    <property type="evidence" value="ECO:0007669"/>
    <property type="project" value="TreeGrafter"/>
</dbReference>
<dbReference type="Proteomes" id="UP000054097">
    <property type="component" value="Unassembled WGS sequence"/>
</dbReference>
<dbReference type="PANTHER" id="PTHR43448:SF2">
    <property type="entry name" value="PROTOHEME IX FARNESYLTRANSFERASE, MITOCHONDRIAL"/>
    <property type="match status" value="1"/>
</dbReference>
<sequence length="472" mass="51623">MATGYRLNANLYRTCALRSLARSRNDHSARALRGYGVRILSTSHINHIVAPLSNNSGKKWQYHDFFTSNHTPVNGRISSPKSGITKRSEASYAIHSQSSTEQDSPPPSSFEMYKPVPPLTFGRTLKIYSQLSKTRLTSLVVLTAMSGVALSPLPVSIPVLLSTALGTTLCSAAANTFNQISEVPFDAQMARTRNRPLVRKAISPLHAACFGLGAGIAGPALLLAYTNPVTALLGLGNIFLYSGVYTALKRRSVLNTWVGAVVGGIPPLMGWAACGGSLLPSVSTPMSVYLPPFLASTDFATQLATNLPIWTGHLMTMAPVLDNPLAPLVLFLFHYSWQFPHFNSLSYLVRSSYAQAGYSMLSVTNPSKNALVSLRHAVFMTVLTTVFVPLAGITTWTFALTSLVPNAVLLQWSWKFWRTGGEQAAKTLFHHSLWYLPAILGLMMYHKRGMDWMNWLGLSKEDTKEESIVKTQ</sequence>
<dbReference type="AlphaFoldDB" id="A0A0C2X507"/>
<evidence type="ECO:0000313" key="15">
    <source>
        <dbReference type="Proteomes" id="UP000054097"/>
    </source>
</evidence>
<keyword evidence="15" id="KW-1185">Reference proteome</keyword>
<feature type="region of interest" description="Disordered" evidence="12">
    <location>
        <begin position="73"/>
        <end position="109"/>
    </location>
</feature>
<comment type="subcellular location">
    <subcellularLocation>
        <location evidence="1">Mitochondrion membrane</location>
        <topology evidence="1">Multi-pass membrane protein</topology>
    </subcellularLocation>
</comment>
<dbReference type="InterPro" id="IPR044878">
    <property type="entry name" value="UbiA_sf"/>
</dbReference>
<keyword evidence="7 11" id="KW-0496">Mitochondrion</keyword>
<feature type="transmembrane region" description="Helical" evidence="13">
    <location>
        <begin position="428"/>
        <end position="445"/>
    </location>
</feature>
<evidence type="ECO:0000256" key="4">
    <source>
        <dbReference type="ARBA" id="ARBA00022692"/>
    </source>
</evidence>
<keyword evidence="8 11" id="KW-0350">Heme biosynthesis</keyword>
<feature type="transmembrane region" description="Helical" evidence="13">
    <location>
        <begin position="201"/>
        <end position="225"/>
    </location>
</feature>
<keyword evidence="3 11" id="KW-0808">Transferase</keyword>
<organism evidence="14 15">
    <name type="scientific">Serendipita vermifera MAFF 305830</name>
    <dbReference type="NCBI Taxonomy" id="933852"/>
    <lineage>
        <taxon>Eukaryota</taxon>
        <taxon>Fungi</taxon>
        <taxon>Dikarya</taxon>
        <taxon>Basidiomycota</taxon>
        <taxon>Agaricomycotina</taxon>
        <taxon>Agaricomycetes</taxon>
        <taxon>Sebacinales</taxon>
        <taxon>Serendipitaceae</taxon>
        <taxon>Serendipita</taxon>
    </lineage>
</organism>
<dbReference type="Gene3D" id="1.10.357.140">
    <property type="entry name" value="UbiA prenyltransferase"/>
    <property type="match status" value="1"/>
</dbReference>
<dbReference type="InterPro" id="IPR016315">
    <property type="entry name" value="Protohaem_IX_farnesylTrfase_mt"/>
</dbReference>
<feature type="compositionally biased region" description="Polar residues" evidence="12">
    <location>
        <begin position="73"/>
        <end position="82"/>
    </location>
</feature>
<keyword evidence="9 11" id="KW-0472">Membrane</keyword>
<evidence type="ECO:0000256" key="5">
    <source>
        <dbReference type="ARBA" id="ARBA00022946"/>
    </source>
</evidence>
<dbReference type="HAMAP" id="MF_00154">
    <property type="entry name" value="CyoE_CtaB"/>
    <property type="match status" value="1"/>
</dbReference>
<evidence type="ECO:0000256" key="3">
    <source>
        <dbReference type="ARBA" id="ARBA00022679"/>
    </source>
</evidence>
<comment type="function">
    <text evidence="11">Converts protoheme IX and farnesyl diphosphate to heme O.</text>
</comment>
<evidence type="ECO:0000313" key="14">
    <source>
        <dbReference type="EMBL" id="KIM24422.1"/>
    </source>
</evidence>
<gene>
    <name evidence="14" type="ORF">M408DRAFT_331790</name>
</gene>
<dbReference type="GO" id="GO:0008495">
    <property type="term" value="F:protoheme IX farnesyltransferase activity"/>
    <property type="evidence" value="ECO:0007669"/>
    <property type="project" value="InterPro"/>
</dbReference>
<dbReference type="InterPro" id="IPR030470">
    <property type="entry name" value="UbiA_prenylTrfase_CS"/>
</dbReference>
<reference evidence="15" key="2">
    <citation type="submission" date="2015-01" db="EMBL/GenBank/DDBJ databases">
        <title>Evolutionary Origins and Diversification of the Mycorrhizal Mutualists.</title>
        <authorList>
            <consortium name="DOE Joint Genome Institute"/>
            <consortium name="Mycorrhizal Genomics Consortium"/>
            <person name="Kohler A."/>
            <person name="Kuo A."/>
            <person name="Nagy L.G."/>
            <person name="Floudas D."/>
            <person name="Copeland A."/>
            <person name="Barry K.W."/>
            <person name="Cichocki N."/>
            <person name="Veneault-Fourrey C."/>
            <person name="LaButti K."/>
            <person name="Lindquist E.A."/>
            <person name="Lipzen A."/>
            <person name="Lundell T."/>
            <person name="Morin E."/>
            <person name="Murat C."/>
            <person name="Riley R."/>
            <person name="Ohm R."/>
            <person name="Sun H."/>
            <person name="Tunlid A."/>
            <person name="Henrissat B."/>
            <person name="Grigoriev I.V."/>
            <person name="Hibbett D.S."/>
            <person name="Martin F."/>
        </authorList>
    </citation>
    <scope>NUCLEOTIDE SEQUENCE [LARGE SCALE GENOMIC DNA]</scope>
    <source>
        <strain evidence="15">MAFF 305830</strain>
    </source>
</reference>
<dbReference type="PIRSF" id="PIRSF001773">
    <property type="entry name" value="COX10"/>
    <property type="match status" value="1"/>
</dbReference>
<dbReference type="InterPro" id="IPR006369">
    <property type="entry name" value="Protohaem_IX_farnesylTrfase"/>
</dbReference>
<dbReference type="EC" id="2.5.1.-" evidence="11"/>
<evidence type="ECO:0000256" key="6">
    <source>
        <dbReference type="ARBA" id="ARBA00022989"/>
    </source>
</evidence>
<proteinExistence type="inferred from homology"/>
<evidence type="ECO:0000256" key="11">
    <source>
        <dbReference type="PIRNR" id="PIRNR001773"/>
    </source>
</evidence>
<protein>
    <recommendedName>
        <fullName evidence="2 11">Protoheme IX farnesyltransferase, mitochondrial</fullName>
        <ecNumber evidence="11">2.5.1.-</ecNumber>
    </recommendedName>
    <alternativeName>
        <fullName evidence="10 11">Heme O synthase</fullName>
    </alternativeName>
</protein>
<evidence type="ECO:0000256" key="2">
    <source>
        <dbReference type="ARBA" id="ARBA00016335"/>
    </source>
</evidence>
<comment type="similarity">
    <text evidence="11">Belongs to the ubiA prenyltransferase family.</text>
</comment>
<keyword evidence="6 13" id="KW-1133">Transmembrane helix</keyword>